<dbReference type="EMBL" id="JAHRIN010065910">
    <property type="protein sequence ID" value="MEQ2214046.1"/>
    <property type="molecule type" value="Genomic_DNA"/>
</dbReference>
<dbReference type="Proteomes" id="UP001434883">
    <property type="component" value="Unassembled WGS sequence"/>
</dbReference>
<keyword evidence="2" id="KW-1185">Reference proteome</keyword>
<evidence type="ECO:0000313" key="2">
    <source>
        <dbReference type="Proteomes" id="UP001434883"/>
    </source>
</evidence>
<reference evidence="1 2" key="1">
    <citation type="submission" date="2021-06" db="EMBL/GenBank/DDBJ databases">
        <authorList>
            <person name="Palmer J.M."/>
        </authorList>
    </citation>
    <scope>NUCLEOTIDE SEQUENCE [LARGE SCALE GENOMIC DNA]</scope>
    <source>
        <strain evidence="1 2">XC_2019</strain>
        <tissue evidence="1">Muscle</tissue>
    </source>
</reference>
<gene>
    <name evidence="1" type="ORF">XENOCAPTIV_027377</name>
</gene>
<comment type="caution">
    <text evidence="1">The sequence shown here is derived from an EMBL/GenBank/DDBJ whole genome shotgun (WGS) entry which is preliminary data.</text>
</comment>
<name>A0ABV0S1P8_9TELE</name>
<sequence length="99" mass="11064">MVNRLGEGGCSNSCAFIWEVASQEVRSYPVSCLCRKKVNALYFEKLQKSSYRSLMLKSMAVGPNNSITVFCLLVPFSLFGQEVVKDHETTGCSCDLRKQ</sequence>
<protein>
    <submittedName>
        <fullName evidence="1">Uncharacterized protein</fullName>
    </submittedName>
</protein>
<accession>A0ABV0S1P8</accession>
<proteinExistence type="predicted"/>
<organism evidence="1 2">
    <name type="scientific">Xenoophorus captivus</name>
    <dbReference type="NCBI Taxonomy" id="1517983"/>
    <lineage>
        <taxon>Eukaryota</taxon>
        <taxon>Metazoa</taxon>
        <taxon>Chordata</taxon>
        <taxon>Craniata</taxon>
        <taxon>Vertebrata</taxon>
        <taxon>Euteleostomi</taxon>
        <taxon>Actinopterygii</taxon>
        <taxon>Neopterygii</taxon>
        <taxon>Teleostei</taxon>
        <taxon>Neoteleostei</taxon>
        <taxon>Acanthomorphata</taxon>
        <taxon>Ovalentaria</taxon>
        <taxon>Atherinomorphae</taxon>
        <taxon>Cyprinodontiformes</taxon>
        <taxon>Goodeidae</taxon>
        <taxon>Xenoophorus</taxon>
    </lineage>
</organism>
<evidence type="ECO:0000313" key="1">
    <source>
        <dbReference type="EMBL" id="MEQ2214046.1"/>
    </source>
</evidence>